<evidence type="ECO:0000259" key="6">
    <source>
        <dbReference type="PROSITE" id="PS50016"/>
    </source>
</evidence>
<evidence type="ECO:0000256" key="4">
    <source>
        <dbReference type="PROSITE-ProRule" id="PRU00175"/>
    </source>
</evidence>
<dbReference type="PROSITE" id="PS01359">
    <property type="entry name" value="ZF_PHD_1"/>
    <property type="match status" value="1"/>
</dbReference>
<dbReference type="AlphaFoldDB" id="A0A9P4YQN1"/>
<feature type="region of interest" description="Disordered" evidence="5">
    <location>
        <begin position="387"/>
        <end position="459"/>
    </location>
</feature>
<dbReference type="PROSITE" id="PS50016">
    <property type="entry name" value="ZF_PHD_2"/>
    <property type="match status" value="1"/>
</dbReference>
<dbReference type="PANTHER" id="PTHR12618">
    <property type="entry name" value="PHD AND RING FINGER DOMAIN-CONTAINING PROTEIN 1"/>
    <property type="match status" value="1"/>
</dbReference>
<dbReference type="PROSITE" id="PS50089">
    <property type="entry name" value="ZF_RING_2"/>
    <property type="match status" value="1"/>
</dbReference>
<feature type="region of interest" description="Disordered" evidence="5">
    <location>
        <begin position="28"/>
        <end position="101"/>
    </location>
</feature>
<feature type="domain" description="PHD-type" evidence="6">
    <location>
        <begin position="187"/>
        <end position="235"/>
    </location>
</feature>
<dbReference type="InterPro" id="IPR019787">
    <property type="entry name" value="Znf_PHD-finger"/>
</dbReference>
<evidence type="ECO:0000256" key="1">
    <source>
        <dbReference type="ARBA" id="ARBA00022723"/>
    </source>
</evidence>
<dbReference type="InterPro" id="IPR019786">
    <property type="entry name" value="Zinc_finger_PHD-type_CS"/>
</dbReference>
<feature type="domain" description="RING-type" evidence="7">
    <location>
        <begin position="114"/>
        <end position="137"/>
    </location>
</feature>
<keyword evidence="1" id="KW-0479">Metal-binding</keyword>
<feature type="compositionally biased region" description="Gly residues" evidence="5">
    <location>
        <begin position="599"/>
        <end position="609"/>
    </location>
</feature>
<dbReference type="InterPro" id="IPR013083">
    <property type="entry name" value="Znf_RING/FYVE/PHD"/>
</dbReference>
<dbReference type="EMBL" id="JAANYQ010000013">
    <property type="protein sequence ID" value="KAF4121343.1"/>
    <property type="molecule type" value="Genomic_DNA"/>
</dbReference>
<name>A0A9P4YQN1_9HYPO</name>
<accession>A0A9P4YQN1</accession>
<dbReference type="Gene3D" id="3.30.40.10">
    <property type="entry name" value="Zinc/RING finger domain, C3HC4 (zinc finger)"/>
    <property type="match status" value="2"/>
</dbReference>
<dbReference type="SMART" id="SM00249">
    <property type="entry name" value="PHD"/>
    <property type="match status" value="1"/>
</dbReference>
<evidence type="ECO:0000256" key="2">
    <source>
        <dbReference type="ARBA" id="ARBA00022771"/>
    </source>
</evidence>
<proteinExistence type="predicted"/>
<organism evidence="8 9">
    <name type="scientific">Geosmithia morbida</name>
    <dbReference type="NCBI Taxonomy" id="1094350"/>
    <lineage>
        <taxon>Eukaryota</taxon>
        <taxon>Fungi</taxon>
        <taxon>Dikarya</taxon>
        <taxon>Ascomycota</taxon>
        <taxon>Pezizomycotina</taxon>
        <taxon>Sordariomycetes</taxon>
        <taxon>Hypocreomycetidae</taxon>
        <taxon>Hypocreales</taxon>
        <taxon>Bionectriaceae</taxon>
        <taxon>Geosmithia</taxon>
    </lineage>
</organism>
<dbReference type="CDD" id="cd15545">
    <property type="entry name" value="PHD_BAZ2A_like"/>
    <property type="match status" value="1"/>
</dbReference>
<feature type="region of interest" description="Disordered" evidence="5">
    <location>
        <begin position="241"/>
        <end position="275"/>
    </location>
</feature>
<dbReference type="Pfam" id="PF00628">
    <property type="entry name" value="PHD"/>
    <property type="match status" value="1"/>
</dbReference>
<dbReference type="Pfam" id="PF13639">
    <property type="entry name" value="zf-RING_2"/>
    <property type="match status" value="1"/>
</dbReference>
<dbReference type="InterPro" id="IPR001841">
    <property type="entry name" value="Znf_RING"/>
</dbReference>
<evidence type="ECO:0000256" key="3">
    <source>
        <dbReference type="ARBA" id="ARBA00022833"/>
    </source>
</evidence>
<evidence type="ECO:0000259" key="7">
    <source>
        <dbReference type="PROSITE" id="PS50089"/>
    </source>
</evidence>
<dbReference type="SUPFAM" id="SSF57903">
    <property type="entry name" value="FYVE/PHD zinc finger"/>
    <property type="match status" value="1"/>
</dbReference>
<feature type="region of interest" description="Disordered" evidence="5">
    <location>
        <begin position="506"/>
        <end position="659"/>
    </location>
</feature>
<evidence type="ECO:0000256" key="5">
    <source>
        <dbReference type="SAM" id="MobiDB-lite"/>
    </source>
</evidence>
<dbReference type="OrthoDB" id="8062037at2759"/>
<dbReference type="GeneID" id="55968535"/>
<feature type="compositionally biased region" description="Polar residues" evidence="5">
    <location>
        <begin position="533"/>
        <end position="546"/>
    </location>
</feature>
<feature type="compositionally biased region" description="Polar residues" evidence="5">
    <location>
        <begin position="646"/>
        <end position="658"/>
    </location>
</feature>
<comment type="caution">
    <text evidence="8">The sequence shown here is derived from an EMBL/GenBank/DDBJ whole genome shotgun (WGS) entry which is preliminary data.</text>
</comment>
<dbReference type="GO" id="GO:0008270">
    <property type="term" value="F:zinc ion binding"/>
    <property type="evidence" value="ECO:0007669"/>
    <property type="project" value="UniProtKB-KW"/>
</dbReference>
<dbReference type="SUPFAM" id="SSF57850">
    <property type="entry name" value="RING/U-box"/>
    <property type="match status" value="1"/>
</dbReference>
<keyword evidence="3" id="KW-0862">Zinc</keyword>
<dbReference type="SMART" id="SM00184">
    <property type="entry name" value="RING"/>
    <property type="match status" value="2"/>
</dbReference>
<gene>
    <name evidence="8" type="ORF">GMORB2_2305</name>
</gene>
<feature type="compositionally biased region" description="Basic and acidic residues" evidence="5">
    <location>
        <begin position="612"/>
        <end position="632"/>
    </location>
</feature>
<feature type="compositionally biased region" description="Low complexity" evidence="5">
    <location>
        <begin position="583"/>
        <end position="598"/>
    </location>
</feature>
<reference evidence="8" key="1">
    <citation type="submission" date="2020-03" db="EMBL/GenBank/DDBJ databases">
        <title>Site-based positive gene gene selection in Geosmithia morbida across the United States reveals a broad range of putative effectors and factors for local host and environmental adapation.</title>
        <authorList>
            <person name="Onufrak A."/>
            <person name="Murdoch R.W."/>
            <person name="Gazis R."/>
            <person name="Huff M."/>
            <person name="Staton M."/>
            <person name="Klingeman W."/>
            <person name="Hadziabdic D."/>
        </authorList>
    </citation>
    <scope>NUCLEOTIDE SEQUENCE</scope>
    <source>
        <strain evidence="8">1262</strain>
    </source>
</reference>
<feature type="compositionally biased region" description="Polar residues" evidence="5">
    <location>
        <begin position="561"/>
        <end position="571"/>
    </location>
</feature>
<sequence>MSEPEQCIICLDSLLLPRNLHVAAASTTPGPDAAAALSPAAPATTTNGHGHSEQNDGVNGDDDDDSNNDSDVNGPNPLSSNGNDTENCKADHQVHSHPNSTPNHLSIVAALDGCNHIIHDACIRSWAQKTNTCPICRNTFHTVRVFNGVDDTTISTYTVQDRKQVAEFDLQQWLGENDNAEEETEQSRPCPICESAEREDVLLLCDSCDAAYHTHCIGLDGIPDGDWYCMECRHLFQLADEDDPSPSAPQHRDPPRSARTRNVSRPNPRDVRGFHVRTRARLRRARQQARNVEWQGAWGQFAGRFYDLSELDLDNQDEEDEELEQFRRFQQLDRRELHRWQQRMDIANRLGARDAFANNIPPQITEHLHPPPPVEETVDERRAWGAFERARDTEDATTSNSRKRKARSVTASPAEPPQEPERKLKRPRTRRLPMQQGEASGSTSSPVTTSVTAAPTSSAAGLSTAAAWTDGNSTAVGSGEAAAAAAAAGRSINEPALVSSLLKELEPQAPSEDETGATSAAARRATIPDASSPVLSPSPSNHSSPRAMSMTPPPLLLGNERPTSPTLSLSTHIEPRYPPANYSPNRNSCGGSGSSRTGNGTGNASGSGSGSDHSDSENRPSRRRSRNLELRQPRPRRGAHPIMTRIQDNSPNRSTVMTQEEKKKINDIVKSALRPHWRAQKLTSEQYATINRDISRKLYEEVTNANALNDDAKRSWEHRVTQEVAQAVAGLSV</sequence>
<dbReference type="PANTHER" id="PTHR12618:SF20">
    <property type="entry name" value="PHD AND RING FINGER DOMAIN-CONTAINING PROTEIN 1"/>
    <property type="match status" value="1"/>
</dbReference>
<dbReference type="Proteomes" id="UP000749293">
    <property type="component" value="Unassembled WGS sequence"/>
</dbReference>
<evidence type="ECO:0000313" key="8">
    <source>
        <dbReference type="EMBL" id="KAF4121343.1"/>
    </source>
</evidence>
<protein>
    <submittedName>
        <fullName evidence="8">PHD-finger</fullName>
    </submittedName>
</protein>
<keyword evidence="2 4" id="KW-0863">Zinc-finger</keyword>
<feature type="compositionally biased region" description="Low complexity" evidence="5">
    <location>
        <begin position="29"/>
        <end position="43"/>
    </location>
</feature>
<evidence type="ECO:0000313" key="9">
    <source>
        <dbReference type="Proteomes" id="UP000749293"/>
    </source>
</evidence>
<dbReference type="InterPro" id="IPR047157">
    <property type="entry name" value="PHRF1/Atg35"/>
</dbReference>
<dbReference type="RefSeq" id="XP_035319995.1">
    <property type="nucleotide sequence ID" value="XM_035464285.1"/>
</dbReference>
<feature type="compositionally biased region" description="Acidic residues" evidence="5">
    <location>
        <begin position="59"/>
        <end position="68"/>
    </location>
</feature>
<dbReference type="InterPro" id="IPR011011">
    <property type="entry name" value="Znf_FYVE_PHD"/>
</dbReference>
<keyword evidence="9" id="KW-1185">Reference proteome</keyword>
<dbReference type="InterPro" id="IPR001965">
    <property type="entry name" value="Znf_PHD"/>
</dbReference>
<feature type="compositionally biased region" description="Low complexity" evidence="5">
    <location>
        <begin position="439"/>
        <end position="459"/>
    </location>
</feature>